<reference evidence="1" key="1">
    <citation type="submission" date="2021-01" db="EMBL/GenBank/DDBJ databases">
        <authorList>
            <consortium name="Genoscope - CEA"/>
            <person name="William W."/>
        </authorList>
    </citation>
    <scope>NUCLEOTIDE SEQUENCE</scope>
</reference>
<dbReference type="OMA" id="KSIQEFC"/>
<dbReference type="AlphaFoldDB" id="A0A8S1S1A0"/>
<name>A0A8S1S1A0_PAROT</name>
<dbReference type="EMBL" id="CAJJDP010000003">
    <property type="protein sequence ID" value="CAD8133447.1"/>
    <property type="molecule type" value="Genomic_DNA"/>
</dbReference>
<comment type="caution">
    <text evidence="1">The sequence shown here is derived from an EMBL/GenBank/DDBJ whole genome shotgun (WGS) entry which is preliminary data.</text>
</comment>
<accession>A0A8S1S1A0</accession>
<proteinExistence type="predicted"/>
<sequence>MDLFEIQPESDLQKTFHQQFHKRVSIQDNQHNYKIFGFNKCFTKSKLFETKRMQKSIQEFCNTISINRSI</sequence>
<keyword evidence="2" id="KW-1185">Reference proteome</keyword>
<organism evidence="1 2">
    <name type="scientific">Paramecium octaurelia</name>
    <dbReference type="NCBI Taxonomy" id="43137"/>
    <lineage>
        <taxon>Eukaryota</taxon>
        <taxon>Sar</taxon>
        <taxon>Alveolata</taxon>
        <taxon>Ciliophora</taxon>
        <taxon>Intramacronucleata</taxon>
        <taxon>Oligohymenophorea</taxon>
        <taxon>Peniculida</taxon>
        <taxon>Parameciidae</taxon>
        <taxon>Paramecium</taxon>
    </lineage>
</organism>
<gene>
    <name evidence="1" type="ORF">POCTA_138.1.T0040460</name>
</gene>
<dbReference type="Proteomes" id="UP000683925">
    <property type="component" value="Unassembled WGS sequence"/>
</dbReference>
<protein>
    <submittedName>
        <fullName evidence="1">Uncharacterized protein</fullName>
    </submittedName>
</protein>
<evidence type="ECO:0000313" key="2">
    <source>
        <dbReference type="Proteomes" id="UP000683925"/>
    </source>
</evidence>
<dbReference type="OrthoDB" id="10273232at2759"/>
<evidence type="ECO:0000313" key="1">
    <source>
        <dbReference type="EMBL" id="CAD8133447.1"/>
    </source>
</evidence>